<evidence type="ECO:0000256" key="4">
    <source>
        <dbReference type="ARBA" id="ARBA00022884"/>
    </source>
</evidence>
<dbReference type="Pfam" id="PF00271">
    <property type="entry name" value="Helicase_C"/>
    <property type="match status" value="1"/>
</dbReference>
<dbReference type="GO" id="GO:0003724">
    <property type="term" value="F:RNA helicase activity"/>
    <property type="evidence" value="ECO:0007669"/>
    <property type="project" value="UniProtKB-EC"/>
</dbReference>
<dbReference type="EC" id="3.6.4.13" evidence="5"/>
<keyword evidence="2 5" id="KW-0378">Hydrolase</keyword>
<dbReference type="AlphaFoldDB" id="A0A481XV16"/>
<comment type="catalytic activity">
    <reaction evidence="5">
        <text>ATP + H2O = ADP + phosphate + H(+)</text>
        <dbReference type="Rhea" id="RHEA:13065"/>
        <dbReference type="ChEBI" id="CHEBI:15377"/>
        <dbReference type="ChEBI" id="CHEBI:15378"/>
        <dbReference type="ChEBI" id="CHEBI:30616"/>
        <dbReference type="ChEBI" id="CHEBI:43474"/>
        <dbReference type="ChEBI" id="CHEBI:456216"/>
        <dbReference type="EC" id="3.6.4.13"/>
    </reaction>
</comment>
<dbReference type="InterPro" id="IPR001650">
    <property type="entry name" value="Helicase_C-like"/>
</dbReference>
<dbReference type="PROSITE" id="PS51194">
    <property type="entry name" value="HELICASE_CTER"/>
    <property type="match status" value="1"/>
</dbReference>
<protein>
    <recommendedName>
        <fullName evidence="5">ATP-dependent RNA helicase</fullName>
        <ecNumber evidence="5">3.6.4.13</ecNumber>
    </recommendedName>
</protein>
<feature type="domain" description="Helicase C-terminal" evidence="7">
    <location>
        <begin position="223"/>
        <end position="413"/>
    </location>
</feature>
<comment type="function">
    <text evidence="5">RNA helicase.</text>
</comment>
<dbReference type="GO" id="GO:0016787">
    <property type="term" value="F:hydrolase activity"/>
    <property type="evidence" value="ECO:0007669"/>
    <property type="project" value="UniProtKB-KW"/>
</dbReference>
<dbReference type="GO" id="GO:0003723">
    <property type="term" value="F:RNA binding"/>
    <property type="evidence" value="ECO:0007669"/>
    <property type="project" value="UniProtKB-UniRule"/>
</dbReference>
<dbReference type="PROSITE" id="PS51192">
    <property type="entry name" value="HELICASE_ATP_BIND_1"/>
    <property type="match status" value="1"/>
</dbReference>
<feature type="domain" description="Helicase ATP-binding" evidence="6">
    <location>
        <begin position="1"/>
        <end position="193"/>
    </location>
</feature>
<keyword evidence="4 5" id="KW-0694">RNA-binding</keyword>
<dbReference type="CDD" id="cd18787">
    <property type="entry name" value="SF2_C_DEAD"/>
    <property type="match status" value="1"/>
</dbReference>
<dbReference type="SUPFAM" id="SSF52540">
    <property type="entry name" value="P-loop containing nucleoside triphosphate hydrolases"/>
    <property type="match status" value="1"/>
</dbReference>
<comment type="similarity">
    <text evidence="5">Belongs to the DEAD box helicase family.</text>
</comment>
<dbReference type="Gene3D" id="3.40.50.300">
    <property type="entry name" value="P-loop containing nucleotide triphosphate hydrolases"/>
    <property type="match status" value="2"/>
</dbReference>
<evidence type="ECO:0000313" key="8">
    <source>
        <dbReference type="EMBL" id="QBK46510.1"/>
    </source>
</evidence>
<dbReference type="SMART" id="SM00487">
    <property type="entry name" value="DEXDc"/>
    <property type="match status" value="1"/>
</dbReference>
<keyword evidence="1 5" id="KW-0547">Nucleotide-binding</keyword>
<dbReference type="InterPro" id="IPR014001">
    <property type="entry name" value="Helicase_ATP-bd"/>
</dbReference>
<sequence length="443" mass="50789">MNAQNLYLVQAPGGSGKTLAFIIPALIYVMKNYDGKPNHRHESKMDRGKKVLTWHYSPRVIIIGDTKVLIEQLYNQVIKCLPEGDDNWNQKITVTTLYSGETRLDKFGEILICTTQILNTLMNAKKDHIYVDKVGLLITDEAELLYEKIPEHLTPIIEAVAANKISSYIAASATLTNEFSKFSKETFFGKSSNKNAIESRLNLTLEGVTQYVVELNNYQRDQELQEVVDEIKKLLQYTYLEAKLQTQIMIFVDSIRTLDFINDELLKDIELTQGPSKIKFDVIHSRMCTKIVNGNKVTDAKEQNKRLKSTYNDFRDNKFQLLLCTDIMARGIDIENVGLVINVFSPRKNTNDNRSEIDPAIYMHRIARTGRYKSQGISLQFRRSEKSQFFEIKDSKLSDALIDKFPLLKDNKICELKMGSDYIKTVVEQANKAVAFNKLQKDK</sequence>
<keyword evidence="3 5" id="KW-0067">ATP-binding</keyword>
<evidence type="ECO:0000256" key="2">
    <source>
        <dbReference type="ARBA" id="ARBA00022801"/>
    </source>
</evidence>
<dbReference type="InterPro" id="IPR011545">
    <property type="entry name" value="DEAD/DEAH_box_helicase_dom"/>
</dbReference>
<keyword evidence="5 8" id="KW-0347">Helicase</keyword>
<organism evidence="8">
    <name type="scientific">Philasterides dicentrarchi</name>
    <dbReference type="NCBI Taxonomy" id="282688"/>
    <lineage>
        <taxon>Eukaryota</taxon>
        <taxon>Sar</taxon>
        <taxon>Alveolata</taxon>
        <taxon>Ciliophora</taxon>
        <taxon>Intramacronucleata</taxon>
        <taxon>Oligohymenophorea</taxon>
        <taxon>Scuticociliatia</taxon>
        <taxon>Philasterida</taxon>
        <taxon>Philasteridae</taxon>
        <taxon>Philasterides</taxon>
    </lineage>
</organism>
<name>A0A481XV16_9CILI</name>
<evidence type="ECO:0000259" key="6">
    <source>
        <dbReference type="PROSITE" id="PS51192"/>
    </source>
</evidence>
<evidence type="ECO:0000256" key="3">
    <source>
        <dbReference type="ARBA" id="ARBA00022840"/>
    </source>
</evidence>
<dbReference type="PANTHER" id="PTHR24031">
    <property type="entry name" value="RNA HELICASE"/>
    <property type="match status" value="1"/>
</dbReference>
<evidence type="ECO:0000259" key="7">
    <source>
        <dbReference type="PROSITE" id="PS51194"/>
    </source>
</evidence>
<dbReference type="GO" id="GO:0005524">
    <property type="term" value="F:ATP binding"/>
    <property type="evidence" value="ECO:0007669"/>
    <property type="project" value="UniProtKB-UniRule"/>
</dbReference>
<dbReference type="Pfam" id="PF00270">
    <property type="entry name" value="DEAD"/>
    <property type="match status" value="1"/>
</dbReference>
<dbReference type="EMBL" id="MH615820">
    <property type="protein sequence ID" value="QBK46510.1"/>
    <property type="molecule type" value="mRNA"/>
</dbReference>
<reference evidence="8" key="1">
    <citation type="submission" date="2018-07" db="EMBL/GenBank/DDBJ databases">
        <title>Helicases in Philaterides dicentrarchi.</title>
        <authorList>
            <person name="Lamas J."/>
            <person name="Folgueira I."/>
            <person name="Defelipe A."/>
            <person name="Sueiro R."/>
            <person name="Leiro J."/>
        </authorList>
    </citation>
    <scope>NUCLEOTIDE SEQUENCE</scope>
</reference>
<evidence type="ECO:0000256" key="5">
    <source>
        <dbReference type="RuleBase" id="RU365068"/>
    </source>
</evidence>
<comment type="domain">
    <text evidence="5">The Q motif is unique to and characteristic of the DEAD box family of RNA helicases and controls ATP binding and hydrolysis.</text>
</comment>
<accession>A0A481XV16</accession>
<proteinExistence type="evidence at transcript level"/>
<dbReference type="SMART" id="SM00490">
    <property type="entry name" value="HELICc"/>
    <property type="match status" value="1"/>
</dbReference>
<dbReference type="InterPro" id="IPR027417">
    <property type="entry name" value="P-loop_NTPase"/>
</dbReference>
<evidence type="ECO:0000256" key="1">
    <source>
        <dbReference type="ARBA" id="ARBA00022741"/>
    </source>
</evidence>